<dbReference type="Gene3D" id="3.40.640.10">
    <property type="entry name" value="Type I PLP-dependent aspartate aminotransferase-like (Major domain)"/>
    <property type="match status" value="1"/>
</dbReference>
<dbReference type="InterPro" id="IPR015421">
    <property type="entry name" value="PyrdxlP-dep_Trfase_major"/>
</dbReference>
<dbReference type="PROSITE" id="PS00868">
    <property type="entry name" value="CYS_MET_METAB_PP"/>
    <property type="match status" value="1"/>
</dbReference>
<dbReference type="Gene3D" id="3.90.1150.10">
    <property type="entry name" value="Aspartate Aminotransferase, domain 1"/>
    <property type="match status" value="1"/>
</dbReference>
<evidence type="ECO:0000256" key="3">
    <source>
        <dbReference type="PIRSR" id="PIRSR001434-2"/>
    </source>
</evidence>
<dbReference type="InterPro" id="IPR011821">
    <property type="entry name" value="O_succ_thio_ly"/>
</dbReference>
<evidence type="ECO:0000256" key="4">
    <source>
        <dbReference type="RuleBase" id="RU362118"/>
    </source>
</evidence>
<dbReference type="InterPro" id="IPR054542">
    <property type="entry name" value="Cys_met_metab_PP"/>
</dbReference>
<dbReference type="GO" id="GO:0019346">
    <property type="term" value="P:transsulfuration"/>
    <property type="evidence" value="ECO:0007669"/>
    <property type="project" value="InterPro"/>
</dbReference>
<dbReference type="FunFam" id="3.40.640.10:FF:000046">
    <property type="entry name" value="Cystathionine gamma-lyase"/>
    <property type="match status" value="1"/>
</dbReference>
<dbReference type="OrthoDB" id="9805807at2"/>
<dbReference type="InterPro" id="IPR000277">
    <property type="entry name" value="Cys/Met-Metab_PyrdxlP-dep_enz"/>
</dbReference>
<dbReference type="STRING" id="1410383.TGUWTKB_3470"/>
<sequence length="381" mass="42740">MKKNTIVVHSGLNIDRQYGSVVHPIYLSTTYNFLEFNQPRLHDYSRRSNPTRDIAQNLLAELEEGVGAILTNSGMSAIYLLTTMFLSTQDLIIAPYDCYGGTYRLLKSLHDKKNFTVKFIDQNNMNQIKKSFNQKPKLILIESPSNPLLRVVNLSKICNLAKSMNIISVVDNTFLSPILQNPLKLGADLVLHSCTKYLNGHSDIVAGAIIAKDIEIFNELSWWANNIGVTNSAFDSYLLTRGLRTLSLRIDIAQTNTLKIIEYIKKKSIVKKIYHPSLSDNIGHKYALIQQKGFGSMLSFEINSSMKNIIIFLKSLTLFTLAESLGGVESLVAHPATMTHASISKEVRIKSGISNQLIRLSIGIENYKDLINDLENAFKKI</sequence>
<dbReference type="InterPro" id="IPR015424">
    <property type="entry name" value="PyrdxlP-dep_Trfase"/>
</dbReference>
<dbReference type="SUPFAM" id="SSF53383">
    <property type="entry name" value="PLP-dependent transferases"/>
    <property type="match status" value="1"/>
</dbReference>
<protein>
    <submittedName>
        <fullName evidence="5">Cystathionine gamma-synthase</fullName>
    </submittedName>
</protein>
<evidence type="ECO:0000313" key="6">
    <source>
        <dbReference type="Proteomes" id="UP000031627"/>
    </source>
</evidence>
<dbReference type="GO" id="GO:0019343">
    <property type="term" value="P:cysteine biosynthetic process via cystathionine"/>
    <property type="evidence" value="ECO:0007669"/>
    <property type="project" value="TreeGrafter"/>
</dbReference>
<evidence type="ECO:0000313" key="5">
    <source>
        <dbReference type="EMBL" id="BAP58586.1"/>
    </source>
</evidence>
<proteinExistence type="inferred from homology"/>
<dbReference type="PANTHER" id="PTHR11808:SF75">
    <property type="entry name" value="CYSTATHIONINE GAMMA-SYNTHASE"/>
    <property type="match status" value="1"/>
</dbReference>
<dbReference type="InterPro" id="IPR015422">
    <property type="entry name" value="PyrdxlP-dep_Trfase_small"/>
</dbReference>
<keyword evidence="6" id="KW-1185">Reference proteome</keyword>
<dbReference type="EMBL" id="AP014521">
    <property type="protein sequence ID" value="BAP58586.1"/>
    <property type="molecule type" value="Genomic_DNA"/>
</dbReference>
<dbReference type="GO" id="GO:0005737">
    <property type="term" value="C:cytoplasm"/>
    <property type="evidence" value="ECO:0007669"/>
    <property type="project" value="TreeGrafter"/>
</dbReference>
<reference evidence="5 6" key="2">
    <citation type="journal article" date="2014" name="Curr. Biol.">
        <title>Symbiont-Supplemented Maternal Investment Underpinning Host's Ecological Adaptation.</title>
        <authorList>
            <person name="Kaiwa N."/>
            <person name="Hosokawa T."/>
            <person name="Nikoh N."/>
            <person name="Tanahashi M."/>
            <person name="Moriyama M."/>
            <person name="Meng X.Y."/>
            <person name="Maeda T."/>
            <person name="Yamaguchi K."/>
            <person name="Shigenobu S."/>
            <person name="Ito M."/>
            <person name="Fukatsu T."/>
        </authorList>
    </citation>
    <scope>NUCLEOTIDE SEQUENCE [LARGE SCALE GENOMIC DNA]</scope>
    <source>
        <strain evidence="5 6">UwTKB</strain>
    </source>
</reference>
<feature type="modified residue" description="N6-(pyridoxal phosphate)lysine" evidence="3">
    <location>
        <position position="196"/>
    </location>
</feature>
<comment type="similarity">
    <text evidence="4">Belongs to the trans-sulfuration enzymes family.</text>
</comment>
<dbReference type="GO" id="GO:0003962">
    <property type="term" value="F:cystathionine gamma-synthase activity"/>
    <property type="evidence" value="ECO:0007669"/>
    <property type="project" value="TreeGrafter"/>
</dbReference>
<dbReference type="Proteomes" id="UP000031627">
    <property type="component" value="Chromosome"/>
</dbReference>
<dbReference type="HOGENOM" id="CLU_018986_2_0_6"/>
<accession>A0A090BWG9</accession>
<dbReference type="NCBIfam" id="TIGR02080">
    <property type="entry name" value="O_succ_thio_ly"/>
    <property type="match status" value="1"/>
</dbReference>
<dbReference type="GO" id="GO:0004123">
    <property type="term" value="F:cystathionine gamma-lyase activity"/>
    <property type="evidence" value="ECO:0007669"/>
    <property type="project" value="TreeGrafter"/>
</dbReference>
<dbReference type="Pfam" id="PF01053">
    <property type="entry name" value="Cys_Met_Meta_PP"/>
    <property type="match status" value="1"/>
</dbReference>
<dbReference type="GO" id="GO:0030170">
    <property type="term" value="F:pyridoxal phosphate binding"/>
    <property type="evidence" value="ECO:0007669"/>
    <property type="project" value="InterPro"/>
</dbReference>
<comment type="cofactor">
    <cofactor evidence="1 4">
        <name>pyridoxal 5'-phosphate</name>
        <dbReference type="ChEBI" id="CHEBI:597326"/>
    </cofactor>
</comment>
<evidence type="ECO:0000256" key="1">
    <source>
        <dbReference type="ARBA" id="ARBA00001933"/>
    </source>
</evidence>
<dbReference type="PIRSF" id="PIRSF001434">
    <property type="entry name" value="CGS"/>
    <property type="match status" value="1"/>
</dbReference>
<organism evidence="5 6">
    <name type="scientific">Candidatus Tachikawaea gelatinosa</name>
    <dbReference type="NCBI Taxonomy" id="1410383"/>
    <lineage>
        <taxon>Bacteria</taxon>
        <taxon>Pseudomonadati</taxon>
        <taxon>Pseudomonadota</taxon>
        <taxon>Gammaproteobacteria</taxon>
        <taxon>Enterobacterales</taxon>
        <taxon>Enterobacteriaceae</taxon>
        <taxon>Candidatus Tachikawaea</taxon>
    </lineage>
</organism>
<dbReference type="CDD" id="cd00614">
    <property type="entry name" value="CGS_like"/>
    <property type="match status" value="1"/>
</dbReference>
<dbReference type="KEGG" id="sbw:TGUWTKB_3470"/>
<dbReference type="PANTHER" id="PTHR11808">
    <property type="entry name" value="TRANS-SULFURATION ENZYME FAMILY MEMBER"/>
    <property type="match status" value="1"/>
</dbReference>
<dbReference type="AlphaFoldDB" id="A0A090BWG9"/>
<reference evidence="6" key="1">
    <citation type="submission" date="2013-11" db="EMBL/GenBank/DDBJ databases">
        <title>Symbiont-containing voluminous jelly as an extraordinary maternal gift for overwintering insect nymphs.</title>
        <authorList>
            <person name="Kaiwa N."/>
            <person name="Hosokawa T."/>
            <person name="Nikoh N."/>
            <person name="Meng X.Y."/>
            <person name="Tanahashi M."/>
            <person name="Moriyama M."/>
            <person name="Maeda T."/>
            <person name="Yamaguchi K."/>
            <person name="Shigenobu S."/>
            <person name="Ito M."/>
            <person name="Fukatsu T."/>
        </authorList>
    </citation>
    <scope>NUCLEOTIDE SEQUENCE [LARGE SCALE GENOMIC DNA]</scope>
    <source>
        <strain evidence="6">UwTKB</strain>
    </source>
</reference>
<name>A0A090BWG9_9ENTR</name>
<evidence type="ECO:0000256" key="2">
    <source>
        <dbReference type="ARBA" id="ARBA00022898"/>
    </source>
</evidence>
<dbReference type="RefSeq" id="WP_041062973.1">
    <property type="nucleotide sequence ID" value="NZ_AP014521.1"/>
</dbReference>
<gene>
    <name evidence="5" type="primary">metB</name>
    <name evidence="5" type="ORF">TGUWTKB_3470</name>
</gene>
<keyword evidence="2 3" id="KW-0663">Pyridoxal phosphate</keyword>